<gene>
    <name evidence="2" type="ORF">DMC30DRAFT_68663</name>
</gene>
<sequence>MTCIQSFLTCLRRRRSESEATWLHRFIWPSRRCPSCTPPPPTPLPTSPRHGLRSAPALPTTRAQVTRRAFPPLLHSPRSVNMSLSRSLAALPWPTELRLSPPAPLRHAVVQRERLGLLVRRREQCRAGRELGVGAASGGRGRRRAVAACARRRRRRQGRRATACASGDAAEEGARAQTRGARAGRDRLAGAERGPAAAAETVRQALACSSPL</sequence>
<proteinExistence type="predicted"/>
<organism evidence="2 3">
    <name type="scientific">Rhodotorula diobovata</name>
    <dbReference type="NCBI Taxonomy" id="5288"/>
    <lineage>
        <taxon>Eukaryota</taxon>
        <taxon>Fungi</taxon>
        <taxon>Dikarya</taxon>
        <taxon>Basidiomycota</taxon>
        <taxon>Pucciniomycotina</taxon>
        <taxon>Microbotryomycetes</taxon>
        <taxon>Sporidiobolales</taxon>
        <taxon>Sporidiobolaceae</taxon>
        <taxon>Rhodotorula</taxon>
    </lineage>
</organism>
<keyword evidence="3" id="KW-1185">Reference proteome</keyword>
<dbReference type="Proteomes" id="UP000311382">
    <property type="component" value="Unassembled WGS sequence"/>
</dbReference>
<dbReference type="AlphaFoldDB" id="A0A5C5G1Z6"/>
<evidence type="ECO:0000313" key="2">
    <source>
        <dbReference type="EMBL" id="TNY23143.1"/>
    </source>
</evidence>
<feature type="region of interest" description="Disordered" evidence="1">
    <location>
        <begin position="38"/>
        <end position="76"/>
    </location>
</feature>
<evidence type="ECO:0000256" key="1">
    <source>
        <dbReference type="SAM" id="MobiDB-lite"/>
    </source>
</evidence>
<protein>
    <submittedName>
        <fullName evidence="2">Uncharacterized protein</fullName>
    </submittedName>
</protein>
<dbReference type="EMBL" id="SOZI01000015">
    <property type="protein sequence ID" value="TNY23143.1"/>
    <property type="molecule type" value="Genomic_DNA"/>
</dbReference>
<evidence type="ECO:0000313" key="3">
    <source>
        <dbReference type="Proteomes" id="UP000311382"/>
    </source>
</evidence>
<reference evidence="2 3" key="1">
    <citation type="submission" date="2019-03" db="EMBL/GenBank/DDBJ databases">
        <title>Rhodosporidium diobovatum UCD-FST 08-225 genome sequencing, assembly, and annotation.</title>
        <authorList>
            <person name="Fakankun I.U."/>
            <person name="Fristensky B."/>
            <person name="Levin D.B."/>
        </authorList>
    </citation>
    <scope>NUCLEOTIDE SEQUENCE [LARGE SCALE GENOMIC DNA]</scope>
    <source>
        <strain evidence="2 3">UCD-FST 08-225</strain>
    </source>
</reference>
<feature type="region of interest" description="Disordered" evidence="1">
    <location>
        <begin position="153"/>
        <end position="198"/>
    </location>
</feature>
<accession>A0A5C5G1Z6</accession>
<name>A0A5C5G1Z6_9BASI</name>
<comment type="caution">
    <text evidence="2">The sequence shown here is derived from an EMBL/GenBank/DDBJ whole genome shotgun (WGS) entry which is preliminary data.</text>
</comment>